<feature type="binding site" evidence="10">
    <location>
        <position position="147"/>
    </location>
    <ligand>
        <name>a divalent metal cation</name>
        <dbReference type="ChEBI" id="CHEBI:60240"/>
    </ligand>
</feature>
<dbReference type="FunFam" id="3.40.50.10380:FF:000003">
    <property type="entry name" value="NADP-dependent malic enzyme"/>
    <property type="match status" value="1"/>
</dbReference>
<evidence type="ECO:0000256" key="1">
    <source>
        <dbReference type="ARBA" id="ARBA00001936"/>
    </source>
</evidence>
<evidence type="ECO:0000313" key="15">
    <source>
        <dbReference type="EMBL" id="QJQ07387.1"/>
    </source>
</evidence>
<dbReference type="GO" id="GO:0016746">
    <property type="term" value="F:acyltransferase activity"/>
    <property type="evidence" value="ECO:0007669"/>
    <property type="project" value="InterPro"/>
</dbReference>
<dbReference type="PIRSF" id="PIRSF036684">
    <property type="entry name" value="ME_PTA"/>
    <property type="match status" value="1"/>
</dbReference>
<dbReference type="KEGG" id="upi:EJG51_017990"/>
<dbReference type="AlphaFoldDB" id="A0A6M4AA91"/>
<dbReference type="InterPro" id="IPR012301">
    <property type="entry name" value="Malic_N_dom"/>
</dbReference>
<evidence type="ECO:0000259" key="13">
    <source>
        <dbReference type="SMART" id="SM00919"/>
    </source>
</evidence>
<feature type="binding site" evidence="11">
    <location>
        <position position="297"/>
    </location>
    <ligand>
        <name>a divalent metal cation</name>
        <dbReference type="ChEBI" id="CHEBI:60240"/>
    </ligand>
</feature>
<keyword evidence="6 10" id="KW-0479">Metal-binding</keyword>
<dbReference type="Gene3D" id="3.40.50.10380">
    <property type="entry name" value="Malic enzyme, N-terminal domain"/>
    <property type="match status" value="1"/>
</dbReference>
<feature type="binding site" evidence="10">
    <location>
        <position position="146"/>
    </location>
    <ligand>
        <name>a divalent metal cation</name>
        <dbReference type="ChEBI" id="CHEBI:60240"/>
    </ligand>
</feature>
<dbReference type="SUPFAM" id="SSF53659">
    <property type="entry name" value="Isocitrate/Isopropylmalate dehydrogenase-like"/>
    <property type="match status" value="1"/>
</dbReference>
<dbReference type="Gene3D" id="3.40.50.10750">
    <property type="entry name" value="Isocitrate/Isopropylmalate dehydrogenase-like"/>
    <property type="match status" value="1"/>
</dbReference>
<dbReference type="InterPro" id="IPR042113">
    <property type="entry name" value="P_AcTrfase_dom1"/>
</dbReference>
<dbReference type="EMBL" id="CP051152">
    <property type="protein sequence ID" value="QJQ07387.1"/>
    <property type="molecule type" value="Genomic_DNA"/>
</dbReference>
<keyword evidence="16" id="KW-1185">Reference proteome</keyword>
<dbReference type="GO" id="GO:0051287">
    <property type="term" value="F:NAD binding"/>
    <property type="evidence" value="ECO:0007669"/>
    <property type="project" value="InterPro"/>
</dbReference>
<dbReference type="InterPro" id="IPR037062">
    <property type="entry name" value="Malic_N_dom_sf"/>
</dbReference>
<comment type="similarity">
    <text evidence="5 12">Belongs to the malic enzymes family.</text>
</comment>
<evidence type="ECO:0000313" key="16">
    <source>
        <dbReference type="Proteomes" id="UP000274350"/>
    </source>
</evidence>
<dbReference type="InterPro" id="IPR051674">
    <property type="entry name" value="Malate_Decarboxylase"/>
</dbReference>
<evidence type="ECO:0000256" key="10">
    <source>
        <dbReference type="PIRSR" id="PIRSR036684-2"/>
    </source>
</evidence>
<dbReference type="GO" id="GO:0046872">
    <property type="term" value="F:metal ion binding"/>
    <property type="evidence" value="ECO:0007669"/>
    <property type="project" value="UniProtKB-KW"/>
</dbReference>
<dbReference type="Proteomes" id="UP000274350">
    <property type="component" value="Chromosome"/>
</dbReference>
<feature type="active site" description="Proton acceptor" evidence="9">
    <location>
        <position position="104"/>
    </location>
</feature>
<evidence type="ECO:0000259" key="14">
    <source>
        <dbReference type="SMART" id="SM01274"/>
    </source>
</evidence>
<dbReference type="Pfam" id="PF01515">
    <property type="entry name" value="PTA_PTB"/>
    <property type="match status" value="1"/>
</dbReference>
<accession>A0A6M4AA91</accession>
<dbReference type="InterPro" id="IPR046346">
    <property type="entry name" value="Aminoacid_DH-like_N_sf"/>
</dbReference>
<proteinExistence type="inferred from homology"/>
<dbReference type="Pfam" id="PF12434">
    <property type="entry name" value="Malate_DH"/>
    <property type="match status" value="1"/>
</dbReference>
<dbReference type="NCBIfam" id="NF009501">
    <property type="entry name" value="PRK12861.1"/>
    <property type="match status" value="1"/>
</dbReference>
<dbReference type="SMART" id="SM00919">
    <property type="entry name" value="Malic_M"/>
    <property type="match status" value="1"/>
</dbReference>
<dbReference type="CDD" id="cd05311">
    <property type="entry name" value="NAD_bind_2_malic_enz"/>
    <property type="match status" value="1"/>
</dbReference>
<gene>
    <name evidence="15" type="ORF">EJG51_017990</name>
</gene>
<dbReference type="FunFam" id="3.40.50.720:FF:000095">
    <property type="entry name" value="NADP-dependent malic enzyme"/>
    <property type="match status" value="1"/>
</dbReference>
<evidence type="ECO:0000256" key="12">
    <source>
        <dbReference type="RuleBase" id="RU003427"/>
    </source>
</evidence>
<keyword evidence="7" id="KW-0560">Oxidoreductase</keyword>
<dbReference type="Gene3D" id="3.40.50.10950">
    <property type="match status" value="1"/>
</dbReference>
<dbReference type="InterPro" id="IPR001891">
    <property type="entry name" value="Malic_OxRdtase"/>
</dbReference>
<keyword evidence="11" id="KW-0521">NADP</keyword>
<dbReference type="InterPro" id="IPR042112">
    <property type="entry name" value="P_AcTrfase_dom2"/>
</dbReference>
<dbReference type="InterPro" id="IPR036291">
    <property type="entry name" value="NAD(P)-bd_dom_sf"/>
</dbReference>
<feature type="binding site" evidence="11">
    <location>
        <position position="172"/>
    </location>
    <ligand>
        <name>a divalent metal cation</name>
        <dbReference type="ChEBI" id="CHEBI:60240"/>
    </ligand>
</feature>
<dbReference type="InterPro" id="IPR012302">
    <property type="entry name" value="Malic_NAD-bd"/>
</dbReference>
<dbReference type="InterPro" id="IPR032683">
    <property type="entry name" value="Malate_DH"/>
</dbReference>
<dbReference type="SMART" id="SM01274">
    <property type="entry name" value="malic"/>
    <property type="match status" value="1"/>
</dbReference>
<evidence type="ECO:0000256" key="7">
    <source>
        <dbReference type="ARBA" id="ARBA00023002"/>
    </source>
</evidence>
<evidence type="ECO:0000256" key="3">
    <source>
        <dbReference type="ARBA" id="ARBA00007686"/>
    </source>
</evidence>
<evidence type="ECO:0000256" key="9">
    <source>
        <dbReference type="PIRSR" id="PIRSR036684-1"/>
    </source>
</evidence>
<evidence type="ECO:0000256" key="6">
    <source>
        <dbReference type="ARBA" id="ARBA00022723"/>
    </source>
</evidence>
<dbReference type="InterPro" id="IPR012188">
    <property type="entry name" value="ME_PTA"/>
</dbReference>
<dbReference type="PANTHER" id="PTHR43237">
    <property type="entry name" value="NADP-DEPENDENT MALIC ENZYME"/>
    <property type="match status" value="1"/>
</dbReference>
<feature type="domain" description="Malic enzyme N-terminal" evidence="14">
    <location>
        <begin position="28"/>
        <end position="161"/>
    </location>
</feature>
<sequence>MDSSSDHKELLRQQLRQAALEYHEFPTPGKISVTPTKQLTNQRDLALAYSPGVASPCEEIVADPAAAFKYTARGNLVGVITNGTAVLGLGNIGPLASKPVMEGKGVLFKKFAGIDVFDIEINESDPDKLVDIIASLEPTFGGINLEDIKAPECFYIERKLRDRMKIPVFHDDQHGTAIIVGAAILNGLKVVGKDLDKCKLVVSGAGAAALACLDLIVDLGFPIKNIYVTDLAGVVYTGRAELMDPDKERFAQDTPARSLKEIIDGADIFLGLSAGGVLKQDMVKLMAAKPLILALANPTPEILPEEVKAVRDDAIMATGRSDYPNQVNNVLCFPYIFRGALDCGATTITREMEIAVVHAIAELAQAEQSDIVASAYGINNLSFGPEYLIPKPFDPRLMIKIAPAVAKAAEDCGVAARPIKDMQAYVEKLQQFVYHSGTFMKPLFQIAKKAPNERKRIVYAEGEEERVLRAVQVVVDEKLATPILVGRPHILEQRIEKFGLRLRAGVDFEVINPEFDPRYRDYWETYYQMTCRKGITEQYAKLEMRRRHSLIGAMMIHKGDADGMICGTFGTTGLHLNYINQVLGKREGVNVYAAMNGLVLPDRQLVLVDTHVNENPTAEQIAEITIMAAEEMRRFGILPKAALLSHSNFGSSNSESAQKMRAALAIIQRDAPELEVDGEMHGDTALDSAYRKKLMPGSSLKDDANLLVMPNIDAANIAYNLLKTTAGNNIAIGPILLGCAKPVHILTPSATVRRIVNMTALCVVDAVSLG</sequence>
<dbReference type="SUPFAM" id="SSF51735">
    <property type="entry name" value="NAD(P)-binding Rossmann-fold domains"/>
    <property type="match status" value="1"/>
</dbReference>
<reference evidence="15 16" key="1">
    <citation type="journal article" date="2019" name="Int. J. Syst. Evol. Microbiol.">
        <title>Undibacterium piscinae sp. nov., isolated from Korean shiner intestine.</title>
        <authorList>
            <person name="Lee S.Y."/>
            <person name="Kang W."/>
            <person name="Kim P.S."/>
            <person name="Kim H.S."/>
            <person name="Sung H."/>
            <person name="Shin N.R."/>
            <person name="Whon T.W."/>
            <person name="Yun J.H."/>
            <person name="Lee J.Y."/>
            <person name="Lee J.Y."/>
            <person name="Jung M.J."/>
            <person name="Jeong Y.S."/>
            <person name="Tak E.J."/>
            <person name="Han J.E."/>
            <person name="Hyun D.W."/>
            <person name="Kang M.S."/>
            <person name="Lee K.E."/>
            <person name="Lee B.H."/>
            <person name="Bae J.W."/>
        </authorList>
    </citation>
    <scope>NUCLEOTIDE SEQUENCE [LARGE SCALE GENOMIC DNA]</scope>
    <source>
        <strain evidence="15 16">S11R28</strain>
    </source>
</reference>
<evidence type="ECO:0000256" key="4">
    <source>
        <dbReference type="ARBA" id="ARBA00008756"/>
    </source>
</evidence>
<organism evidence="15 16">
    <name type="scientific">Undibacterium piscinae</name>
    <dbReference type="NCBI Taxonomy" id="2495591"/>
    <lineage>
        <taxon>Bacteria</taxon>
        <taxon>Pseudomonadati</taxon>
        <taxon>Pseudomonadota</taxon>
        <taxon>Betaproteobacteria</taxon>
        <taxon>Burkholderiales</taxon>
        <taxon>Oxalobacteraceae</taxon>
        <taxon>Undibacterium</taxon>
    </lineage>
</organism>
<evidence type="ECO:0000256" key="8">
    <source>
        <dbReference type="ARBA" id="ARBA00023268"/>
    </source>
</evidence>
<feature type="domain" description="Malic enzyme NAD-binding" evidence="13">
    <location>
        <begin position="173"/>
        <end position="410"/>
    </location>
</feature>
<dbReference type="GO" id="GO:0004470">
    <property type="term" value="F:malic enzyme activity"/>
    <property type="evidence" value="ECO:0007669"/>
    <property type="project" value="InterPro"/>
</dbReference>
<dbReference type="GO" id="GO:0006108">
    <property type="term" value="P:malate metabolic process"/>
    <property type="evidence" value="ECO:0007669"/>
    <property type="project" value="InterPro"/>
</dbReference>
<comment type="cofactor">
    <cofactor evidence="1">
        <name>Mn(2+)</name>
        <dbReference type="ChEBI" id="CHEBI:29035"/>
    </cofactor>
</comment>
<evidence type="ECO:0000256" key="5">
    <source>
        <dbReference type="ARBA" id="ARBA00008785"/>
    </source>
</evidence>
<dbReference type="InterPro" id="IPR002505">
    <property type="entry name" value="PTA_PTB"/>
</dbReference>
<dbReference type="SUPFAM" id="SSF53223">
    <property type="entry name" value="Aminoacid dehydrogenase-like, N-terminal domain"/>
    <property type="match status" value="1"/>
</dbReference>
<feature type="binding site" evidence="11">
    <location>
        <begin position="86"/>
        <end position="93"/>
    </location>
    <ligand>
        <name>NADP(+)</name>
        <dbReference type="ChEBI" id="CHEBI:58349"/>
    </ligand>
</feature>
<protein>
    <submittedName>
        <fullName evidence="15">NADP-dependent malic enzyme</fullName>
    </submittedName>
</protein>
<name>A0A6M4AA91_9BURK</name>
<dbReference type="PRINTS" id="PR00072">
    <property type="entry name" value="MALOXRDTASE"/>
</dbReference>
<dbReference type="Pfam" id="PF03949">
    <property type="entry name" value="Malic_M"/>
    <property type="match status" value="1"/>
</dbReference>
<dbReference type="GO" id="GO:0016616">
    <property type="term" value="F:oxidoreductase activity, acting on the CH-OH group of donors, NAD or NADP as acceptor"/>
    <property type="evidence" value="ECO:0007669"/>
    <property type="project" value="InterPro"/>
</dbReference>
<comment type="cofactor">
    <cofactor evidence="2">
        <name>Mg(2+)</name>
        <dbReference type="ChEBI" id="CHEBI:18420"/>
    </cofactor>
</comment>
<dbReference type="PANTHER" id="PTHR43237:SF4">
    <property type="entry name" value="NADP-DEPENDENT MALIC ENZYME"/>
    <property type="match status" value="1"/>
</dbReference>
<evidence type="ECO:0000256" key="11">
    <source>
        <dbReference type="PIRSR" id="PIRSR036684-3"/>
    </source>
</evidence>
<dbReference type="Pfam" id="PF00390">
    <property type="entry name" value="malic"/>
    <property type="match status" value="1"/>
</dbReference>
<dbReference type="Gene3D" id="3.40.50.720">
    <property type="entry name" value="NAD(P)-binding Rossmann-like Domain"/>
    <property type="match status" value="1"/>
</dbReference>
<evidence type="ECO:0000256" key="2">
    <source>
        <dbReference type="ARBA" id="ARBA00001946"/>
    </source>
</evidence>
<comment type="similarity">
    <text evidence="3">In the N-terminal section; belongs to the malic enzymes family.</text>
</comment>
<keyword evidence="8" id="KW-0511">Multifunctional enzyme</keyword>
<comment type="similarity">
    <text evidence="4">In the C-terminal section; belongs to the phosphate acetyltransferase and butyryltransferase family.</text>
</comment>
<dbReference type="InterPro" id="IPR045213">
    <property type="entry name" value="Malic_NAD-bd_bact_type"/>
</dbReference>